<evidence type="ECO:0000313" key="4">
    <source>
        <dbReference type="Proteomes" id="UP000054466"/>
    </source>
</evidence>
<dbReference type="PANTHER" id="PTHR46082:SF6">
    <property type="entry name" value="AAA+ ATPASE DOMAIN-CONTAINING PROTEIN-RELATED"/>
    <property type="match status" value="1"/>
</dbReference>
<dbReference type="GO" id="GO:0009116">
    <property type="term" value="P:nucleoside metabolic process"/>
    <property type="evidence" value="ECO:0007669"/>
    <property type="project" value="InterPro"/>
</dbReference>
<dbReference type="Gene3D" id="3.10.20.90">
    <property type="entry name" value="Phosphatidylinositol 3-kinase Catalytic Subunit, Chain A, domain 1"/>
    <property type="match status" value="1"/>
</dbReference>
<dbReference type="SMART" id="SM00213">
    <property type="entry name" value="UBQ"/>
    <property type="match status" value="1"/>
</dbReference>
<sequence>MPKKLTHSAYEVGWICPMLLEQIPALQMLDEEHERLAQPAGDHNVYTLGSIHGHNVVIAGLPDNDNPSAAVVLTQMKMTFPKLKFGLLVGIGGGVPVKTDTGMIRLGDVVVSKPDGPNSGVVQYDRGKAKAGDFERTGALDRPPQALLNAAQDLDSKRASLRTDPVAENLKRIDTTIPGLRKYRYPGAAQDLLFEAEYEHERKGKTCDECGCHKSRLIPFPADNEAGGGNEAFVVVHRGTIASGGLVMRNAILRDELARQSNALCFETEAAGALKGFPAMVIRGISDYSDSHKNDVWHGYAAAVAAAYARQLFFHMPIEAISGDPLDFEMTRLWNTPDPVPHFVGRDILLTQIASYFDNAGELGTRKLPLVLAGLGGVGKSQAALAYAHRYAERYMLCFQIDATTEQTILESLAEIADMFDTEASVRQPGRNSPANRKLVPYVKLQLEQCKSRWLLIFDNYDNPAAVRLAPFLPRSLLGDIIVTSRRSDACALGHSIPVEPMEDDEAEELLLRLAGYTVANTTATDLVCAQVVSEYVGKLPLGLELAAAYAKQIGAGGLRMYASLVERQDETVLYDSLRAGPADRFLSDYQLGVFDTWRRSFRMISERNPNAAKFLRLCAFFDRSQLNAQLFRHAVRRKSFWNSIGRLESLKPTDAGVPAWLVSACTSGGSWDEMKFVSLLIELKNFSFLKWNTSSRRPWNRAAMEASSAEAEAPRAADEDDHKDEDDPYDLWIHPLVHEWAKESMEAETKSSAALEAVWVFIHSIEDDAREADDDLLGFNLLRSFKGPRQRLLLDSHPNHQDLRNAIMLDEVQRLGGALAGPKAMRNIFRAGQFQTGGGGMVDSFLDLMAILQGFRTFLDRCHCLEMDPNGSYWVLPHSAFEDTYAILIAFQERKLRASECNIAGEIFTTAQRFLRQESEYAHALILNATVVNDASFWEKLVEHAPVVNKLIQKLEAPRLDKEFSILTVAACAQLSISYAYAVGVSHHNNTNPLADPMNWLDDDRHRAIRVISSVGQTALRNLEMIKSYQDAFEGKIRISERTISKSVQWPLQMSYAFACLREGRPNEAGPIFEAGISNTQSLHGPRAALAFATEVGLAMDVQLKIGAEQLAFRSHYVEAVGTDISHDDRNHWLDFFDLAAEIDPSLVEKFSRDNRAPRDKVNKWSSIALQGRKRLGEGPAAADHTEKSSFDEDRQPQPSTWGSRGIELEPRIGRLNWPTRSLDDDIAKSSAMLKQKYTQFKSSVPTYATATLATELVSDLDNKTLPPRASASTSEPNTAAIEERRAEFTSTLYPTSNRTQVDPRSNQVFVETLTGKTIVLPFDPFETVSAFKDRITDREGIPADMQRIIFAGKQLEDGRTLSDYNVQRNNTLHLVLRLRGG</sequence>
<name>A0A0D2CM12_9EURO</name>
<dbReference type="RefSeq" id="XP_016252489.1">
    <property type="nucleotide sequence ID" value="XM_016390587.1"/>
</dbReference>
<dbReference type="PRINTS" id="PR00348">
    <property type="entry name" value="UBIQUITIN"/>
</dbReference>
<dbReference type="PANTHER" id="PTHR46082">
    <property type="entry name" value="ATP/GTP-BINDING PROTEIN-RELATED"/>
    <property type="match status" value="1"/>
</dbReference>
<dbReference type="InterPro" id="IPR000626">
    <property type="entry name" value="Ubiquitin-like_dom"/>
</dbReference>
<reference evidence="3 4" key="1">
    <citation type="submission" date="2015-01" db="EMBL/GenBank/DDBJ databases">
        <title>The Genome Sequence of Cladophialophora immunda CBS83496.</title>
        <authorList>
            <consortium name="The Broad Institute Genomics Platform"/>
            <person name="Cuomo C."/>
            <person name="de Hoog S."/>
            <person name="Gorbushina A."/>
            <person name="Stielow B."/>
            <person name="Teixiera M."/>
            <person name="Abouelleil A."/>
            <person name="Chapman S.B."/>
            <person name="Priest M."/>
            <person name="Young S.K."/>
            <person name="Wortman J."/>
            <person name="Nusbaum C."/>
            <person name="Birren B."/>
        </authorList>
    </citation>
    <scope>NUCLEOTIDE SEQUENCE [LARGE SCALE GENOMIC DNA]</scope>
    <source>
        <strain evidence="3 4">CBS 83496</strain>
    </source>
</reference>
<dbReference type="SUPFAM" id="SSF54236">
    <property type="entry name" value="Ubiquitin-like"/>
    <property type="match status" value="1"/>
</dbReference>
<dbReference type="EMBL" id="KN847041">
    <property type="protein sequence ID" value="KIW32273.1"/>
    <property type="molecule type" value="Genomic_DNA"/>
</dbReference>
<gene>
    <name evidence="3" type="ORF">PV07_03832</name>
</gene>
<dbReference type="PROSITE" id="PS50053">
    <property type="entry name" value="UBIQUITIN_2"/>
    <property type="match status" value="1"/>
</dbReference>
<dbReference type="GeneID" id="27343026"/>
<feature type="region of interest" description="Disordered" evidence="1">
    <location>
        <begin position="1177"/>
        <end position="1209"/>
    </location>
</feature>
<proteinExistence type="predicted"/>
<dbReference type="VEuPathDB" id="FungiDB:PV07_03832"/>
<dbReference type="InterPro" id="IPR027417">
    <property type="entry name" value="P-loop_NTPase"/>
</dbReference>
<dbReference type="InterPro" id="IPR019954">
    <property type="entry name" value="Ubiquitin_CS"/>
</dbReference>
<dbReference type="OrthoDB" id="1577640at2759"/>
<dbReference type="SUPFAM" id="SSF52540">
    <property type="entry name" value="P-loop containing nucleoside triphosphate hydrolases"/>
    <property type="match status" value="1"/>
</dbReference>
<dbReference type="SUPFAM" id="SSF53167">
    <property type="entry name" value="Purine and uridine phosphorylases"/>
    <property type="match status" value="1"/>
</dbReference>
<evidence type="ECO:0000259" key="2">
    <source>
        <dbReference type="PROSITE" id="PS50053"/>
    </source>
</evidence>
<accession>A0A0D2CM12</accession>
<dbReference type="STRING" id="569365.A0A0D2CM12"/>
<dbReference type="FunFam" id="3.10.20.90:FF:000160">
    <property type="entry name" value="Polyubiquitin-C"/>
    <property type="match status" value="1"/>
</dbReference>
<dbReference type="InterPro" id="IPR029071">
    <property type="entry name" value="Ubiquitin-like_domsf"/>
</dbReference>
<dbReference type="InterPro" id="IPR035994">
    <property type="entry name" value="Nucleoside_phosphorylase_sf"/>
</dbReference>
<feature type="compositionally biased region" description="Basic and acidic residues" evidence="1">
    <location>
        <begin position="1185"/>
        <end position="1197"/>
    </location>
</feature>
<dbReference type="HOGENOM" id="CLU_248893_0_0_1"/>
<dbReference type="GO" id="GO:0003824">
    <property type="term" value="F:catalytic activity"/>
    <property type="evidence" value="ECO:0007669"/>
    <property type="project" value="InterPro"/>
</dbReference>
<feature type="domain" description="Ubiquitin-like" evidence="2">
    <location>
        <begin position="1308"/>
        <end position="1383"/>
    </location>
</feature>
<evidence type="ECO:0000313" key="3">
    <source>
        <dbReference type="EMBL" id="KIW32273.1"/>
    </source>
</evidence>
<dbReference type="InterPro" id="IPR019956">
    <property type="entry name" value="Ubiquitin_dom"/>
</dbReference>
<dbReference type="Gene3D" id="3.40.50.1580">
    <property type="entry name" value="Nucleoside phosphorylase domain"/>
    <property type="match status" value="1"/>
</dbReference>
<dbReference type="PROSITE" id="PS00299">
    <property type="entry name" value="UBIQUITIN_1"/>
    <property type="match status" value="1"/>
</dbReference>
<dbReference type="InterPro" id="IPR053137">
    <property type="entry name" value="NLR-like"/>
</dbReference>
<dbReference type="Pfam" id="PF00240">
    <property type="entry name" value="ubiquitin"/>
    <property type="match status" value="1"/>
</dbReference>
<feature type="compositionally biased region" description="Low complexity" evidence="1">
    <location>
        <begin position="703"/>
        <end position="712"/>
    </location>
</feature>
<organism evidence="3 4">
    <name type="scientific">Cladophialophora immunda</name>
    <dbReference type="NCBI Taxonomy" id="569365"/>
    <lineage>
        <taxon>Eukaryota</taxon>
        <taxon>Fungi</taxon>
        <taxon>Dikarya</taxon>
        <taxon>Ascomycota</taxon>
        <taxon>Pezizomycotina</taxon>
        <taxon>Eurotiomycetes</taxon>
        <taxon>Chaetothyriomycetidae</taxon>
        <taxon>Chaetothyriales</taxon>
        <taxon>Herpotrichiellaceae</taxon>
        <taxon>Cladophialophora</taxon>
    </lineage>
</organism>
<evidence type="ECO:0000256" key="1">
    <source>
        <dbReference type="SAM" id="MobiDB-lite"/>
    </source>
</evidence>
<dbReference type="Gene3D" id="3.40.50.300">
    <property type="entry name" value="P-loop containing nucleotide triphosphate hydrolases"/>
    <property type="match status" value="1"/>
</dbReference>
<dbReference type="Proteomes" id="UP000054466">
    <property type="component" value="Unassembled WGS sequence"/>
</dbReference>
<protein>
    <recommendedName>
        <fullName evidence="2">Ubiquitin-like domain-containing protein</fullName>
    </recommendedName>
</protein>
<feature type="region of interest" description="Disordered" evidence="1">
    <location>
        <begin position="703"/>
        <end position="726"/>
    </location>
</feature>
<keyword evidence="4" id="KW-1185">Reference proteome</keyword>